<evidence type="ECO:0000313" key="3">
    <source>
        <dbReference type="Proteomes" id="UP001257277"/>
    </source>
</evidence>
<dbReference type="Gene3D" id="3.30.530.20">
    <property type="match status" value="1"/>
</dbReference>
<comment type="caution">
    <text evidence="2">The sequence shown here is derived from an EMBL/GenBank/DDBJ whole genome shotgun (WGS) entry which is preliminary data.</text>
</comment>
<dbReference type="InterPro" id="IPR010499">
    <property type="entry name" value="AraC_E-bd"/>
</dbReference>
<reference evidence="2 3" key="1">
    <citation type="submission" date="2023-09" db="EMBL/GenBank/DDBJ databases">
        <title>Novel taxa isolated from Blanes Bay.</title>
        <authorList>
            <person name="Rey-Velasco X."/>
            <person name="Lucena T."/>
        </authorList>
    </citation>
    <scope>NUCLEOTIDE SEQUENCE [LARGE SCALE GENOMIC DNA]</scope>
    <source>
        <strain evidence="2 3">S356</strain>
    </source>
</reference>
<gene>
    <name evidence="2" type="ORF">RQM59_07700</name>
</gene>
<dbReference type="InterPro" id="IPR023393">
    <property type="entry name" value="START-like_dom_sf"/>
</dbReference>
<dbReference type="RefSeq" id="WP_349241520.1">
    <property type="nucleotide sequence ID" value="NZ_JAVTTO010000003.1"/>
</dbReference>
<dbReference type="Gene3D" id="3.20.80.10">
    <property type="entry name" value="Regulatory factor, effector binding domain"/>
    <property type="match status" value="1"/>
</dbReference>
<accession>A0ABU3LF30</accession>
<organism evidence="2 3">
    <name type="scientific">Asprobacillus argus</name>
    <dbReference type="NCBI Taxonomy" id="3076534"/>
    <lineage>
        <taxon>Bacteria</taxon>
        <taxon>Pseudomonadati</taxon>
        <taxon>Bacteroidota</taxon>
        <taxon>Flavobacteriia</taxon>
        <taxon>Flavobacteriales</taxon>
        <taxon>Flavobacteriaceae</taxon>
        <taxon>Asprobacillus</taxon>
    </lineage>
</organism>
<dbReference type="SUPFAM" id="SSF55136">
    <property type="entry name" value="Probable bacterial effector-binding domain"/>
    <property type="match status" value="1"/>
</dbReference>
<dbReference type="InterPro" id="IPR029442">
    <property type="entry name" value="GyrI-like"/>
</dbReference>
<evidence type="ECO:0000259" key="1">
    <source>
        <dbReference type="SMART" id="SM00871"/>
    </source>
</evidence>
<dbReference type="SUPFAM" id="SSF55961">
    <property type="entry name" value="Bet v1-like"/>
    <property type="match status" value="1"/>
</dbReference>
<dbReference type="InterPro" id="IPR011256">
    <property type="entry name" value="Reg_factor_effector_dom_sf"/>
</dbReference>
<dbReference type="Pfam" id="PF06445">
    <property type="entry name" value="GyrI-like"/>
    <property type="match status" value="1"/>
</dbReference>
<dbReference type="InterPro" id="IPR019587">
    <property type="entry name" value="Polyketide_cyclase/dehydratase"/>
</dbReference>
<dbReference type="Pfam" id="PF10604">
    <property type="entry name" value="Polyketide_cyc2"/>
    <property type="match status" value="1"/>
</dbReference>
<dbReference type="CDD" id="cd07818">
    <property type="entry name" value="SRPBCC_1"/>
    <property type="match status" value="1"/>
</dbReference>
<protein>
    <submittedName>
        <fullName evidence="2">GyrI-like domain-containing protein</fullName>
    </submittedName>
</protein>
<dbReference type="SMART" id="SM00871">
    <property type="entry name" value="AraC_E_bind"/>
    <property type="match status" value="1"/>
</dbReference>
<dbReference type="Proteomes" id="UP001257277">
    <property type="component" value="Unassembled WGS sequence"/>
</dbReference>
<proteinExistence type="predicted"/>
<evidence type="ECO:0000313" key="2">
    <source>
        <dbReference type="EMBL" id="MDT7832260.1"/>
    </source>
</evidence>
<feature type="domain" description="AraC effector-binding" evidence="1">
    <location>
        <begin position="187"/>
        <end position="344"/>
    </location>
</feature>
<sequence>MKFLKYLLLLVLVLVIGGLVFAMMQPSEYDISRDKVIKAPIADVFNTVNDLKSWEEWGPWHDDDSTIVVTYGDKTVGVGASDSWTSKDGPGNIKTVKVLPNQLIEQKMQMGDYNPIDVIWSFKEVEGGTEVSWHMKETQAPFSFKIFAAMSGGWDAMLGPMEAQGLDNLEKVVQERIKMTQNSFRVGEVTSVDLKGQKFIGYYHKGRTDMSHEEMTKLFMTSLPKAGMYAVKSGLKEGDYTPGSVYTKWDEETKEAEFYIGLLLHKNLKPGEGMKVVTMPSGKGVMVDKYGNYGTGDMEAHAKIDQYMKANKLEYNGLVWELYMNDPTSVKPQDIQTDIYYAVK</sequence>
<name>A0ABU3LF30_9FLAO</name>
<keyword evidence="3" id="KW-1185">Reference proteome</keyword>
<dbReference type="EMBL" id="JAVTTO010000003">
    <property type="protein sequence ID" value="MDT7832260.1"/>
    <property type="molecule type" value="Genomic_DNA"/>
</dbReference>